<evidence type="ECO:0000256" key="11">
    <source>
        <dbReference type="SAM" id="Phobius"/>
    </source>
</evidence>
<dbReference type="CDD" id="cd11308">
    <property type="entry name" value="Peptidase_M14NE-CP-C_like"/>
    <property type="match status" value="2"/>
</dbReference>
<keyword evidence="6" id="KW-0378">Hydrolase</keyword>
<comment type="similarity">
    <text evidence="2 9">Belongs to the peptidase M14 family.</text>
</comment>
<dbReference type="InterPro" id="IPR057247">
    <property type="entry name" value="CARBOXYPEPT_ZN_2"/>
</dbReference>
<dbReference type="Gene3D" id="3.40.630.10">
    <property type="entry name" value="Zn peptidases"/>
    <property type="match status" value="3"/>
</dbReference>
<gene>
    <name evidence="14" type="ORF">LSINAPIS_LOCUS969</name>
</gene>
<keyword evidence="3" id="KW-0121">Carboxypeptidase</keyword>
<feature type="chain" id="PRO_5022820563" description="Peptidase M14 domain-containing protein" evidence="12">
    <location>
        <begin position="21"/>
        <end position="1373"/>
    </location>
</feature>
<dbReference type="Gene3D" id="2.60.40.1120">
    <property type="entry name" value="Carboxypeptidase-like, regulatory domain"/>
    <property type="match status" value="3"/>
</dbReference>
<feature type="domain" description="Peptidase M14" evidence="13">
    <location>
        <begin position="35"/>
        <end position="335"/>
    </location>
</feature>
<evidence type="ECO:0000256" key="9">
    <source>
        <dbReference type="PROSITE-ProRule" id="PRU01379"/>
    </source>
</evidence>
<feature type="active site" description="Proton donor/acceptor" evidence="9">
    <location>
        <position position="687"/>
    </location>
</feature>
<feature type="signal peptide" evidence="12">
    <location>
        <begin position="1"/>
        <end position="20"/>
    </location>
</feature>
<sequence>MTSYTFLFFVFTLLIYDCVARSIEDNDETFVLNPSYAKYNDLVKLFDKLQSSYTDLAKVYSIGKSVEGRQLLVIQITKGVKEIHPDRPSFKYVANMHGDESVGRELVIYLAQYLLLNYGKDERITKLVNSTDIHIMPSLNPDGFEVSKEGSCESESEYKGRNNAKGADLNRDFPDQFDKGKSNDDEYLFSGRQPETAALMRWVLSKEFMLSANLHGGAVVASYPYDSSASASDNCCVESRSPDNDLFKHLASVYASRNEDMKKGNSCMPETFKDGIINGAFWYSVKGGMQDFNYLYSNCFEVTFELSCCKYPFAKELPRFWKTNREALIAYMEQTYQGFRGFVVDENGDPVKGARVTVEGINHAVKTTRYGAYWRLVLPGEYNITVVAPGYSSPPIQTVKVVDGQPSVVNFTVHRRPRSLTDDFVHHNYTMMERFLKDLAEQYPNVTRLSSIGKTVEGRELYVLEVAQNPGKHIPGKPEFKYVANMHGNEVIGRELLLLLAKYLCQQYSSGDHRVQSIVNTTRIHIMPSMNPDGYERSRIRDYGSVHGRANAHDVDLNRNFPDQFGPTEDNTKPEPETEAVMSWSKSIPFVLSANLHGGSLVANYPYDGNALMQDGAENLTPDNPVFVHLAHVYSDAHHKMHLGQPCRHSNEKFPEGITNGAKWYVLAGGMQDWNYLHTNDMELTLELGCYKFPPASDLPTYWEDNRDALLAFIEQVHIGVRGFVHSHIGHALSNATISVGGISHSVKSAADGDYWRLLMPGRYNVTASKDGYESVTEQVTVPANGSVSLNFTLMPDDPQHWSSAYDFRVLENIVNTRYHTPLEMYAELAELENKFPSIAEFRAGDSLTTSTLHELKITDDAGAPEETKFHIALISNLYGSQPLGQEMLLNFARHISTAYQIGEPIHRRILQNAVLHFIPNLDPLYEKILKSYNGTEKCDVEPLEEEFGDSVYTFLTKENKMNPLSNYTREKAFLELLKSEKFDVILELGSGNDDVLFPELSKNIYDKFAQKYQANRIASNRYECNSKHNVVHGNLIDLLFERFNVPIISAGMSCCKMPSKENIAWVWRENLPGIMNFVEMANTGVKGYIKNEHGGPVRAATLTISGMPRPYHVTSNLAHYHLMLPPGDYRVIVRCEPYHEQTLTWRILEGQIKQKDIILKRVNAEHVRGQLEPLNIGNNPDLAYVTGLSLDHDSLPLNAIISVYPLESKRILFHNSSDENGRFVVSLPITYMGREVRIVAESDGYVSTSKHVKISSSDNVTPNILLKLERDDAVLGMSRLVFVMVAGVIGVCVVMGAAWCFGRGAAGGAARRDYLFTQLPADDKRPLCDPSAYDIVRTPYYDDEDIPPSDTDSEEEVVILRSDAEWKPMDQE</sequence>
<dbReference type="InterPro" id="IPR050753">
    <property type="entry name" value="Peptidase_M14_domain"/>
</dbReference>
<proteinExistence type="inferred from homology"/>
<evidence type="ECO:0000256" key="1">
    <source>
        <dbReference type="ARBA" id="ARBA00001947"/>
    </source>
</evidence>
<keyword evidence="12" id="KW-0732">Signal</keyword>
<accession>A0A5E4PQN4</accession>
<keyword evidence="15" id="KW-1185">Reference proteome</keyword>
<keyword evidence="11" id="KW-1133">Transmembrane helix</keyword>
<dbReference type="FunFam" id="3.40.630.10:FF:000020">
    <property type="entry name" value="Carboxypeptidase D"/>
    <property type="match status" value="2"/>
</dbReference>
<dbReference type="InterPro" id="IPR000834">
    <property type="entry name" value="Peptidase_M14"/>
</dbReference>
<feature type="compositionally biased region" description="Basic and acidic residues" evidence="10">
    <location>
        <begin position="146"/>
        <end position="160"/>
    </location>
</feature>
<keyword evidence="5" id="KW-0479">Metal-binding</keyword>
<name>A0A5E4PQN4_9NEOP</name>
<dbReference type="SMART" id="SM00631">
    <property type="entry name" value="Zn_pept"/>
    <property type="match status" value="2"/>
</dbReference>
<dbReference type="Proteomes" id="UP000324832">
    <property type="component" value="Unassembled WGS sequence"/>
</dbReference>
<dbReference type="CDD" id="cd03868">
    <property type="entry name" value="M14_CPD_I"/>
    <property type="match status" value="1"/>
</dbReference>
<organism evidence="14 15">
    <name type="scientific">Leptidea sinapis</name>
    <dbReference type="NCBI Taxonomy" id="189913"/>
    <lineage>
        <taxon>Eukaryota</taxon>
        <taxon>Metazoa</taxon>
        <taxon>Ecdysozoa</taxon>
        <taxon>Arthropoda</taxon>
        <taxon>Hexapoda</taxon>
        <taxon>Insecta</taxon>
        <taxon>Pterygota</taxon>
        <taxon>Neoptera</taxon>
        <taxon>Endopterygota</taxon>
        <taxon>Lepidoptera</taxon>
        <taxon>Glossata</taxon>
        <taxon>Ditrysia</taxon>
        <taxon>Papilionoidea</taxon>
        <taxon>Pieridae</taxon>
        <taxon>Dismorphiinae</taxon>
        <taxon>Leptidea</taxon>
    </lineage>
</organism>
<keyword evidence="11" id="KW-0472">Membrane</keyword>
<dbReference type="EMBL" id="FZQP02000104">
    <property type="protein sequence ID" value="VVC87335.1"/>
    <property type="molecule type" value="Genomic_DNA"/>
</dbReference>
<keyword evidence="11" id="KW-0812">Transmembrane</keyword>
<evidence type="ECO:0000256" key="6">
    <source>
        <dbReference type="ARBA" id="ARBA00022801"/>
    </source>
</evidence>
<evidence type="ECO:0000256" key="12">
    <source>
        <dbReference type="SAM" id="SignalP"/>
    </source>
</evidence>
<feature type="active site" description="Proton donor/acceptor" evidence="9">
    <location>
        <position position="305"/>
    </location>
</feature>
<dbReference type="PANTHER" id="PTHR11532:SF62">
    <property type="entry name" value="CARBOXYPEPTIDASE D"/>
    <property type="match status" value="1"/>
</dbReference>
<keyword evidence="8" id="KW-0325">Glycoprotein</keyword>
<dbReference type="SUPFAM" id="SSF53187">
    <property type="entry name" value="Zn-dependent exopeptidases"/>
    <property type="match status" value="3"/>
</dbReference>
<evidence type="ECO:0000259" key="13">
    <source>
        <dbReference type="PROSITE" id="PS52035"/>
    </source>
</evidence>
<evidence type="ECO:0000256" key="10">
    <source>
        <dbReference type="SAM" id="MobiDB-lite"/>
    </source>
</evidence>
<dbReference type="PRINTS" id="PR00765">
    <property type="entry name" value="CRBOXYPTASEA"/>
</dbReference>
<dbReference type="FunFam" id="2.60.40.1120:FF:000016">
    <property type="entry name" value="carboxypeptidase D isoform X2"/>
    <property type="match status" value="1"/>
</dbReference>
<feature type="region of interest" description="Disordered" evidence="10">
    <location>
        <begin position="146"/>
        <end position="176"/>
    </location>
</feature>
<evidence type="ECO:0000256" key="7">
    <source>
        <dbReference type="ARBA" id="ARBA00022833"/>
    </source>
</evidence>
<dbReference type="GO" id="GO:0008270">
    <property type="term" value="F:zinc ion binding"/>
    <property type="evidence" value="ECO:0007669"/>
    <property type="project" value="InterPro"/>
</dbReference>
<feature type="domain" description="Peptidase M14" evidence="13">
    <location>
        <begin position="425"/>
        <end position="717"/>
    </location>
</feature>
<evidence type="ECO:0000256" key="4">
    <source>
        <dbReference type="ARBA" id="ARBA00022670"/>
    </source>
</evidence>
<dbReference type="GO" id="GO:0005615">
    <property type="term" value="C:extracellular space"/>
    <property type="evidence" value="ECO:0007669"/>
    <property type="project" value="TreeGrafter"/>
</dbReference>
<evidence type="ECO:0000256" key="2">
    <source>
        <dbReference type="ARBA" id="ARBA00005988"/>
    </source>
</evidence>
<dbReference type="GO" id="GO:0004181">
    <property type="term" value="F:metallocarboxypeptidase activity"/>
    <property type="evidence" value="ECO:0007669"/>
    <property type="project" value="InterPro"/>
</dbReference>
<comment type="caution">
    <text evidence="9">Lacks conserved residue(s) required for the propagation of feature annotation.</text>
</comment>
<dbReference type="InterPro" id="IPR057246">
    <property type="entry name" value="CARBOXYPEPT_ZN_1"/>
</dbReference>
<protein>
    <recommendedName>
        <fullName evidence="13">Peptidase M14 domain-containing protein</fullName>
    </recommendedName>
</protein>
<dbReference type="PANTHER" id="PTHR11532">
    <property type="entry name" value="PROTEASE M14 CARBOXYPEPTIDASE"/>
    <property type="match status" value="1"/>
</dbReference>
<evidence type="ECO:0000313" key="14">
    <source>
        <dbReference type="EMBL" id="VVC87335.1"/>
    </source>
</evidence>
<evidence type="ECO:0000256" key="8">
    <source>
        <dbReference type="ARBA" id="ARBA00023180"/>
    </source>
</evidence>
<keyword evidence="7" id="KW-0862">Zinc</keyword>
<evidence type="ECO:0000256" key="3">
    <source>
        <dbReference type="ARBA" id="ARBA00022645"/>
    </source>
</evidence>
<keyword evidence="4" id="KW-0645">Protease</keyword>
<evidence type="ECO:0000313" key="15">
    <source>
        <dbReference type="Proteomes" id="UP000324832"/>
    </source>
</evidence>
<dbReference type="Pfam" id="PF13620">
    <property type="entry name" value="CarboxypepD_reg"/>
    <property type="match status" value="2"/>
</dbReference>
<dbReference type="GO" id="GO:0006518">
    <property type="term" value="P:peptide metabolic process"/>
    <property type="evidence" value="ECO:0007669"/>
    <property type="project" value="TreeGrafter"/>
</dbReference>
<reference evidence="14 15" key="1">
    <citation type="submission" date="2017-07" db="EMBL/GenBank/DDBJ databases">
        <authorList>
            <person name="Talla V."/>
            <person name="Backstrom N."/>
        </authorList>
    </citation>
    <scope>NUCLEOTIDE SEQUENCE [LARGE SCALE GENOMIC DNA]</scope>
</reference>
<dbReference type="InterPro" id="IPR008969">
    <property type="entry name" value="CarboxyPept-like_regulatory"/>
</dbReference>
<dbReference type="PROSITE" id="PS52035">
    <property type="entry name" value="PEPTIDASE_M14"/>
    <property type="match status" value="3"/>
</dbReference>
<feature type="domain" description="Peptidase M14" evidence="13">
    <location>
        <begin position="818"/>
        <end position="1082"/>
    </location>
</feature>
<evidence type="ECO:0000256" key="5">
    <source>
        <dbReference type="ARBA" id="ARBA00022723"/>
    </source>
</evidence>
<dbReference type="SUPFAM" id="SSF49464">
    <property type="entry name" value="Carboxypeptidase regulatory domain-like"/>
    <property type="match status" value="3"/>
</dbReference>
<comment type="cofactor">
    <cofactor evidence="1">
        <name>Zn(2+)</name>
        <dbReference type="ChEBI" id="CHEBI:29105"/>
    </cofactor>
</comment>
<feature type="transmembrane region" description="Helical" evidence="11">
    <location>
        <begin position="1281"/>
        <end position="1303"/>
    </location>
</feature>
<dbReference type="GO" id="GO:0016485">
    <property type="term" value="P:protein processing"/>
    <property type="evidence" value="ECO:0007669"/>
    <property type="project" value="TreeGrafter"/>
</dbReference>
<dbReference type="PROSITE" id="PS00132">
    <property type="entry name" value="CARBOXYPEPT_ZN_1"/>
    <property type="match status" value="2"/>
</dbReference>
<dbReference type="PROSITE" id="PS00133">
    <property type="entry name" value="CARBOXYPEPT_ZN_2"/>
    <property type="match status" value="2"/>
</dbReference>
<dbReference type="CDD" id="cd03858">
    <property type="entry name" value="M14_CP_N-E_like"/>
    <property type="match status" value="1"/>
</dbReference>
<dbReference type="Pfam" id="PF00246">
    <property type="entry name" value="Peptidase_M14"/>
    <property type="match status" value="3"/>
</dbReference>